<proteinExistence type="predicted"/>
<gene>
    <name evidence="1" type="ORF">QSP1433_LOCUS14727</name>
</gene>
<protein>
    <submittedName>
        <fullName evidence="1">Uncharacterized protein</fullName>
    </submittedName>
</protein>
<dbReference type="AlphaFoldDB" id="A0A7S2WRH2"/>
<reference evidence="1" key="1">
    <citation type="submission" date="2021-01" db="EMBL/GenBank/DDBJ databases">
        <authorList>
            <person name="Corre E."/>
            <person name="Pelletier E."/>
            <person name="Niang G."/>
            <person name="Scheremetjew M."/>
            <person name="Finn R."/>
            <person name="Kale V."/>
            <person name="Holt S."/>
            <person name="Cochrane G."/>
            <person name="Meng A."/>
            <person name="Brown T."/>
            <person name="Cohen L."/>
        </authorList>
    </citation>
    <scope>NUCLEOTIDE SEQUENCE</scope>
    <source>
        <strain evidence="1">NY070348D</strain>
    </source>
</reference>
<sequence>MVETDPALSGLATNFAGSTFRNEKGFHESHYGRIQSGRSFAQFSTMKDDRVSVTSKIEYMKDGVPGALLRDVTTPGTESVAALETGEAYFSVMDTTEGGGVGCTFTVRNVELAGQVPAGQCKGFNIWT</sequence>
<organism evidence="1">
    <name type="scientific">Mucochytrium quahogii</name>
    <dbReference type="NCBI Taxonomy" id="96639"/>
    <lineage>
        <taxon>Eukaryota</taxon>
        <taxon>Sar</taxon>
        <taxon>Stramenopiles</taxon>
        <taxon>Bigyra</taxon>
        <taxon>Labyrinthulomycetes</taxon>
        <taxon>Thraustochytrida</taxon>
        <taxon>Thraustochytriidae</taxon>
        <taxon>Mucochytrium</taxon>
    </lineage>
</organism>
<name>A0A7S2WRH2_9STRA</name>
<dbReference type="EMBL" id="HBHK01023286">
    <property type="protein sequence ID" value="CAD9701831.1"/>
    <property type="molecule type" value="Transcribed_RNA"/>
</dbReference>
<evidence type="ECO:0000313" key="1">
    <source>
        <dbReference type="EMBL" id="CAD9701831.1"/>
    </source>
</evidence>
<accession>A0A7S2WRH2</accession>